<proteinExistence type="predicted"/>
<feature type="compositionally biased region" description="Polar residues" evidence="1">
    <location>
        <begin position="98"/>
        <end position="108"/>
    </location>
</feature>
<name>A0AAN6WAI6_9PEZI</name>
<protein>
    <submittedName>
        <fullName evidence="3">Uncharacterized protein</fullName>
    </submittedName>
</protein>
<dbReference type="AlphaFoldDB" id="A0AAN6WAI6"/>
<evidence type="ECO:0000313" key="3">
    <source>
        <dbReference type="EMBL" id="KAK4177042.1"/>
    </source>
</evidence>
<dbReference type="EMBL" id="MU866177">
    <property type="protein sequence ID" value="KAK4177042.1"/>
    <property type="molecule type" value="Genomic_DNA"/>
</dbReference>
<reference evidence="3" key="2">
    <citation type="submission" date="2023-05" db="EMBL/GenBank/DDBJ databases">
        <authorList>
            <consortium name="Lawrence Berkeley National Laboratory"/>
            <person name="Steindorff A."/>
            <person name="Hensen N."/>
            <person name="Bonometti L."/>
            <person name="Westerberg I."/>
            <person name="Brannstrom I.O."/>
            <person name="Guillou S."/>
            <person name="Cros-Aarteil S."/>
            <person name="Calhoun S."/>
            <person name="Haridas S."/>
            <person name="Kuo A."/>
            <person name="Mondo S."/>
            <person name="Pangilinan J."/>
            <person name="Riley R."/>
            <person name="Labutti K."/>
            <person name="Andreopoulos B."/>
            <person name="Lipzen A."/>
            <person name="Chen C."/>
            <person name="Yanf M."/>
            <person name="Daum C."/>
            <person name="Ng V."/>
            <person name="Clum A."/>
            <person name="Ohm R."/>
            <person name="Martin F."/>
            <person name="Silar P."/>
            <person name="Natvig D."/>
            <person name="Lalanne C."/>
            <person name="Gautier V."/>
            <person name="Ament-Velasquez S.L."/>
            <person name="Kruys A."/>
            <person name="Hutchinson M.I."/>
            <person name="Powell A.J."/>
            <person name="Barry K."/>
            <person name="Miller A.N."/>
            <person name="Grigoriev I.V."/>
            <person name="Debuchy R."/>
            <person name="Gladieux P."/>
            <person name="Thoren M.H."/>
            <person name="Johannesson H."/>
        </authorList>
    </citation>
    <scope>NUCLEOTIDE SEQUENCE</scope>
    <source>
        <strain evidence="3">CBS 892.96</strain>
    </source>
</reference>
<sequence>MTGYVGSVGGDHGDFNQSSNAIQNKLGGSGNIVNITAAEIAVIVITVALVFMALVGVFYCRVLQARRDIDMENKAKETTLTHMTGDAMELAHAKRASDSSCNTVSIKGTTEPAEPSSSKIKTPAVMESSQEPRPPLRHYIHWKNPYQTPPAKSKQHEDDSSSSQPSYYA</sequence>
<accession>A0AAN6WAI6</accession>
<keyword evidence="2" id="KW-1133">Transmembrane helix</keyword>
<feature type="transmembrane region" description="Helical" evidence="2">
    <location>
        <begin position="40"/>
        <end position="60"/>
    </location>
</feature>
<organism evidence="3 4">
    <name type="scientific">Triangularia setosa</name>
    <dbReference type="NCBI Taxonomy" id="2587417"/>
    <lineage>
        <taxon>Eukaryota</taxon>
        <taxon>Fungi</taxon>
        <taxon>Dikarya</taxon>
        <taxon>Ascomycota</taxon>
        <taxon>Pezizomycotina</taxon>
        <taxon>Sordariomycetes</taxon>
        <taxon>Sordariomycetidae</taxon>
        <taxon>Sordariales</taxon>
        <taxon>Podosporaceae</taxon>
        <taxon>Triangularia</taxon>
    </lineage>
</organism>
<evidence type="ECO:0000256" key="2">
    <source>
        <dbReference type="SAM" id="Phobius"/>
    </source>
</evidence>
<keyword evidence="2" id="KW-0472">Membrane</keyword>
<dbReference type="Proteomes" id="UP001302321">
    <property type="component" value="Unassembled WGS sequence"/>
</dbReference>
<evidence type="ECO:0000313" key="4">
    <source>
        <dbReference type="Proteomes" id="UP001302321"/>
    </source>
</evidence>
<gene>
    <name evidence="3" type="ORF">QBC36DRAFT_372677</name>
</gene>
<keyword evidence="4" id="KW-1185">Reference proteome</keyword>
<keyword evidence="2" id="KW-0812">Transmembrane</keyword>
<evidence type="ECO:0000256" key="1">
    <source>
        <dbReference type="SAM" id="MobiDB-lite"/>
    </source>
</evidence>
<comment type="caution">
    <text evidence="3">The sequence shown here is derived from an EMBL/GenBank/DDBJ whole genome shotgun (WGS) entry which is preliminary data.</text>
</comment>
<feature type="region of interest" description="Disordered" evidence="1">
    <location>
        <begin position="92"/>
        <end position="169"/>
    </location>
</feature>
<reference evidence="3" key="1">
    <citation type="journal article" date="2023" name="Mol. Phylogenet. Evol.">
        <title>Genome-scale phylogeny and comparative genomics of the fungal order Sordariales.</title>
        <authorList>
            <person name="Hensen N."/>
            <person name="Bonometti L."/>
            <person name="Westerberg I."/>
            <person name="Brannstrom I.O."/>
            <person name="Guillou S."/>
            <person name="Cros-Aarteil S."/>
            <person name="Calhoun S."/>
            <person name="Haridas S."/>
            <person name="Kuo A."/>
            <person name="Mondo S."/>
            <person name="Pangilinan J."/>
            <person name="Riley R."/>
            <person name="LaButti K."/>
            <person name="Andreopoulos B."/>
            <person name="Lipzen A."/>
            <person name="Chen C."/>
            <person name="Yan M."/>
            <person name="Daum C."/>
            <person name="Ng V."/>
            <person name="Clum A."/>
            <person name="Steindorff A."/>
            <person name="Ohm R.A."/>
            <person name="Martin F."/>
            <person name="Silar P."/>
            <person name="Natvig D.O."/>
            <person name="Lalanne C."/>
            <person name="Gautier V."/>
            <person name="Ament-Velasquez S.L."/>
            <person name="Kruys A."/>
            <person name="Hutchinson M.I."/>
            <person name="Powell A.J."/>
            <person name="Barry K."/>
            <person name="Miller A.N."/>
            <person name="Grigoriev I.V."/>
            <person name="Debuchy R."/>
            <person name="Gladieux P."/>
            <person name="Hiltunen Thoren M."/>
            <person name="Johannesson H."/>
        </authorList>
    </citation>
    <scope>NUCLEOTIDE SEQUENCE</scope>
    <source>
        <strain evidence="3">CBS 892.96</strain>
    </source>
</reference>